<evidence type="ECO:0000256" key="7">
    <source>
        <dbReference type="SAM" id="Phobius"/>
    </source>
</evidence>
<evidence type="ECO:0000313" key="9">
    <source>
        <dbReference type="Proteomes" id="UP001431783"/>
    </source>
</evidence>
<keyword evidence="6" id="KW-0325">Glycoprotein</keyword>
<protein>
    <submittedName>
        <fullName evidence="8">Uncharacterized protein</fullName>
    </submittedName>
</protein>
<keyword evidence="5 7" id="KW-0472">Membrane</keyword>
<keyword evidence="9" id="KW-1185">Reference proteome</keyword>
<dbReference type="GO" id="GO:0022857">
    <property type="term" value="F:transmembrane transporter activity"/>
    <property type="evidence" value="ECO:0007669"/>
    <property type="project" value="InterPro"/>
</dbReference>
<dbReference type="EMBL" id="JARQZJ010000032">
    <property type="protein sequence ID" value="KAK9875143.1"/>
    <property type="molecule type" value="Genomic_DNA"/>
</dbReference>
<evidence type="ECO:0000256" key="3">
    <source>
        <dbReference type="ARBA" id="ARBA00022692"/>
    </source>
</evidence>
<evidence type="ECO:0000256" key="4">
    <source>
        <dbReference type="ARBA" id="ARBA00022989"/>
    </source>
</evidence>
<reference evidence="8 9" key="1">
    <citation type="submission" date="2023-03" db="EMBL/GenBank/DDBJ databases">
        <title>Genome insight into feeding habits of ladybird beetles.</title>
        <authorList>
            <person name="Li H.-S."/>
            <person name="Huang Y.-H."/>
            <person name="Pang H."/>
        </authorList>
    </citation>
    <scope>NUCLEOTIDE SEQUENCE [LARGE SCALE GENOMIC DNA]</scope>
    <source>
        <strain evidence="8">SYSU_2023b</strain>
        <tissue evidence="8">Whole body</tissue>
    </source>
</reference>
<evidence type="ECO:0000256" key="1">
    <source>
        <dbReference type="ARBA" id="ARBA00004141"/>
    </source>
</evidence>
<keyword evidence="4 7" id="KW-1133">Transmembrane helix</keyword>
<feature type="transmembrane region" description="Helical" evidence="7">
    <location>
        <begin position="32"/>
        <end position="53"/>
    </location>
</feature>
<name>A0AAW1U2E8_9CUCU</name>
<comment type="similarity">
    <text evidence="2">Belongs to the CTL (choline transporter-like) family.</text>
</comment>
<dbReference type="PANTHER" id="PTHR12385:SF14">
    <property type="entry name" value="CHOLINE TRANSPORTER-LIKE 2"/>
    <property type="match status" value="1"/>
</dbReference>
<organism evidence="8 9">
    <name type="scientific">Henosepilachna vigintioctopunctata</name>
    <dbReference type="NCBI Taxonomy" id="420089"/>
    <lineage>
        <taxon>Eukaryota</taxon>
        <taxon>Metazoa</taxon>
        <taxon>Ecdysozoa</taxon>
        <taxon>Arthropoda</taxon>
        <taxon>Hexapoda</taxon>
        <taxon>Insecta</taxon>
        <taxon>Pterygota</taxon>
        <taxon>Neoptera</taxon>
        <taxon>Endopterygota</taxon>
        <taxon>Coleoptera</taxon>
        <taxon>Polyphaga</taxon>
        <taxon>Cucujiformia</taxon>
        <taxon>Coccinelloidea</taxon>
        <taxon>Coccinellidae</taxon>
        <taxon>Epilachninae</taxon>
        <taxon>Epilachnini</taxon>
        <taxon>Henosepilachna</taxon>
    </lineage>
</organism>
<proteinExistence type="inferred from homology"/>
<sequence>MARDHDPDKFGHPIPHDPEFKGPLKHRSCTDVLCLLLFLAFVGCWIGIGIYAFKNGDPSSILIPKASNGLRCGKDSTVINKPYLFFFDLTKCIGPSVPFTGCPTLQICVEKCPDKKYFKDLSDTKVDRSSVETGIVQLGTYRVNQSSEDAYLC</sequence>
<dbReference type="Proteomes" id="UP001431783">
    <property type="component" value="Unassembled WGS sequence"/>
</dbReference>
<evidence type="ECO:0000256" key="2">
    <source>
        <dbReference type="ARBA" id="ARBA00007168"/>
    </source>
</evidence>
<evidence type="ECO:0000313" key="8">
    <source>
        <dbReference type="EMBL" id="KAK9875143.1"/>
    </source>
</evidence>
<comment type="caution">
    <text evidence="8">The sequence shown here is derived from an EMBL/GenBank/DDBJ whole genome shotgun (WGS) entry which is preliminary data.</text>
</comment>
<gene>
    <name evidence="8" type="ORF">WA026_005934</name>
</gene>
<accession>A0AAW1U2E8</accession>
<dbReference type="GO" id="GO:0016020">
    <property type="term" value="C:membrane"/>
    <property type="evidence" value="ECO:0007669"/>
    <property type="project" value="UniProtKB-SubCell"/>
</dbReference>
<dbReference type="AlphaFoldDB" id="A0AAW1U2E8"/>
<evidence type="ECO:0000256" key="5">
    <source>
        <dbReference type="ARBA" id="ARBA00023136"/>
    </source>
</evidence>
<evidence type="ECO:0000256" key="6">
    <source>
        <dbReference type="ARBA" id="ARBA00023180"/>
    </source>
</evidence>
<dbReference type="PANTHER" id="PTHR12385">
    <property type="entry name" value="CHOLINE TRANSPORTER-LIKE (SLC FAMILY 44)"/>
    <property type="match status" value="1"/>
</dbReference>
<comment type="subcellular location">
    <subcellularLocation>
        <location evidence="1">Membrane</location>
        <topology evidence="1">Multi-pass membrane protein</topology>
    </subcellularLocation>
</comment>
<dbReference type="InterPro" id="IPR007603">
    <property type="entry name" value="Choline_transptr-like"/>
</dbReference>
<keyword evidence="3 7" id="KW-0812">Transmembrane</keyword>